<keyword evidence="1" id="KW-0645">Protease</keyword>
<keyword evidence="1" id="KW-0378">Hydrolase</keyword>
<name>A0ABT8CJI5_9VIBR</name>
<gene>
    <name evidence="1" type="ORF">QWY96_15200</name>
</gene>
<proteinExistence type="predicted"/>
<dbReference type="GO" id="GO:0006508">
    <property type="term" value="P:proteolysis"/>
    <property type="evidence" value="ECO:0007669"/>
    <property type="project" value="UniProtKB-KW"/>
</dbReference>
<keyword evidence="2" id="KW-1185">Reference proteome</keyword>
<dbReference type="Pfam" id="PF10123">
    <property type="entry name" value="Mu-like_Pro"/>
    <property type="match status" value="1"/>
</dbReference>
<dbReference type="PIRSF" id="PIRSF016624">
    <property type="entry name" value="Mu_prophg_I"/>
    <property type="match status" value="1"/>
</dbReference>
<reference evidence="2" key="1">
    <citation type="journal article" date="2019" name="Int. J. Syst. Evol. Microbiol.">
        <title>The Global Catalogue of Microorganisms (GCM) 10K type strain sequencing project: providing services to taxonomists for standard genome sequencing and annotation.</title>
        <authorList>
            <consortium name="The Broad Institute Genomics Platform"/>
            <consortium name="The Broad Institute Genome Sequencing Center for Infectious Disease"/>
            <person name="Wu L."/>
            <person name="Ma J."/>
        </authorList>
    </citation>
    <scope>NUCLEOTIDE SEQUENCE [LARGE SCALE GENOMIC DNA]</scope>
    <source>
        <strain evidence="2">CECT 7226</strain>
    </source>
</reference>
<evidence type="ECO:0000313" key="2">
    <source>
        <dbReference type="Proteomes" id="UP001223712"/>
    </source>
</evidence>
<protein>
    <submittedName>
        <fullName evidence="1">Phage protease</fullName>
    </submittedName>
</protein>
<dbReference type="Proteomes" id="UP001223712">
    <property type="component" value="Unassembled WGS sequence"/>
</dbReference>
<dbReference type="RefSeq" id="WP_135382487.1">
    <property type="nucleotide sequence ID" value="NZ_AP025459.1"/>
</dbReference>
<dbReference type="InterPro" id="IPR012106">
    <property type="entry name" value="Phage_Mu_Gp1"/>
</dbReference>
<evidence type="ECO:0000313" key="1">
    <source>
        <dbReference type="EMBL" id="MDN3701897.1"/>
    </source>
</evidence>
<dbReference type="EMBL" id="JAUFQY010000002">
    <property type="protein sequence ID" value="MDN3701897.1"/>
    <property type="molecule type" value="Genomic_DNA"/>
</dbReference>
<organism evidence="1 2">
    <name type="scientific">Vibrio artabrorum</name>
    <dbReference type="NCBI Taxonomy" id="446374"/>
    <lineage>
        <taxon>Bacteria</taxon>
        <taxon>Pseudomonadati</taxon>
        <taxon>Pseudomonadota</taxon>
        <taxon>Gammaproteobacteria</taxon>
        <taxon>Vibrionales</taxon>
        <taxon>Vibrionaceae</taxon>
        <taxon>Vibrio</taxon>
    </lineage>
</organism>
<comment type="caution">
    <text evidence="1">The sequence shown here is derived from an EMBL/GenBank/DDBJ whole genome shotgun (WGS) entry which is preliminary data.</text>
</comment>
<sequence length="274" mass="30442">MPVTALCKELDEKASQWVQILPSGPDIKGLDGRSWVLRNPKAILHAFKNMKVPMVIDYEHGQELKASKGEEAPAAGWIEELEIRNGEIWAKADWTKKAASAINSREYRFLSPAFNYNESKEVISLSSVGLTNKPNLVMQALNSRQNEPDNKWEKLSKALGSNVTSDDELLSALNSRDSQVEKKEIESLVDGYVSDAVFTPAQRDFLVACCHSQGIDEFKKFAGSTSGFSYLNKSTNTPHKTNQSSSSLNETQLAVCRNVGISEEQFLNVKNKEV</sequence>
<dbReference type="GO" id="GO:0008233">
    <property type="term" value="F:peptidase activity"/>
    <property type="evidence" value="ECO:0007669"/>
    <property type="project" value="UniProtKB-KW"/>
</dbReference>
<accession>A0ABT8CJI5</accession>